<dbReference type="Pfam" id="PF10636">
    <property type="entry name" value="hemP"/>
    <property type="match status" value="1"/>
</dbReference>
<evidence type="ECO:0000313" key="1">
    <source>
        <dbReference type="EMBL" id="MDC8011226.1"/>
    </source>
</evidence>
<evidence type="ECO:0000313" key="2">
    <source>
        <dbReference type="Proteomes" id="UP001139971"/>
    </source>
</evidence>
<protein>
    <submittedName>
        <fullName evidence="1">Hemin uptake protein HemP</fullName>
    </submittedName>
</protein>
<reference evidence="1" key="1">
    <citation type="submission" date="2023-02" db="EMBL/GenBank/DDBJ databases">
        <title>Tahibacter soli sp. nov. isolated from soil.</title>
        <authorList>
            <person name="Baek J.H."/>
            <person name="Lee J.K."/>
            <person name="Choi D.G."/>
            <person name="Jeon C.O."/>
        </authorList>
    </citation>
    <scope>NUCLEOTIDE SEQUENCE</scope>
    <source>
        <strain evidence="1">BL</strain>
    </source>
</reference>
<organism evidence="1 2">
    <name type="scientific">Tahibacter soli</name>
    <dbReference type="NCBI Taxonomy" id="2983605"/>
    <lineage>
        <taxon>Bacteria</taxon>
        <taxon>Pseudomonadati</taxon>
        <taxon>Pseudomonadota</taxon>
        <taxon>Gammaproteobacteria</taxon>
        <taxon>Lysobacterales</taxon>
        <taxon>Rhodanobacteraceae</taxon>
        <taxon>Tahibacter</taxon>
    </lineage>
</organism>
<gene>
    <name evidence="1" type="ORF">OD750_001555</name>
</gene>
<dbReference type="Gene3D" id="2.10.70.10">
    <property type="entry name" value="Complement Module, domain 1"/>
    <property type="match status" value="1"/>
</dbReference>
<keyword evidence="2" id="KW-1185">Reference proteome</keyword>
<comment type="caution">
    <text evidence="1">The sequence shown here is derived from an EMBL/GenBank/DDBJ whole genome shotgun (WGS) entry which is preliminary data.</text>
</comment>
<proteinExistence type="predicted"/>
<dbReference type="AlphaFoldDB" id="A0A9X3YFU6"/>
<dbReference type="Proteomes" id="UP001139971">
    <property type="component" value="Unassembled WGS sequence"/>
</dbReference>
<sequence>MQAITSTLTLNRTAQTAVSRPAAPAVAPRRVDSRLLLRESKELVIEHMGQEYRLRRTRNDKLILTK</sequence>
<dbReference type="RefSeq" id="WP_263543753.1">
    <property type="nucleotide sequence ID" value="NZ_JAOVZO020000001.1"/>
</dbReference>
<dbReference type="EMBL" id="JAOVZO020000001">
    <property type="protein sequence ID" value="MDC8011226.1"/>
    <property type="molecule type" value="Genomic_DNA"/>
</dbReference>
<accession>A0A9X3YFU6</accession>
<dbReference type="InterPro" id="IPR019600">
    <property type="entry name" value="Hemin_uptake_protein_HemP"/>
</dbReference>
<name>A0A9X3YFU6_9GAMM</name>